<dbReference type="EMBL" id="CP007264">
    <property type="protein sequence ID" value="AHL22698.1"/>
    <property type="molecule type" value="Genomic_DNA"/>
</dbReference>
<keyword evidence="2" id="KW-1185">Reference proteome</keyword>
<sequence>MLVRIVYYMNNTLPKEKIVVTNDIKKAERIAREEMVKLRARGYELEWVA</sequence>
<reference evidence="1 2" key="1">
    <citation type="submission" date="2014-02" db="EMBL/GenBank/DDBJ databases">
        <title>Genome Sequence of an Hyperthermophilic Archaeon, Thermococcus nautili 30-1, producing viral vesicles.</title>
        <authorList>
            <person name="Oberto J."/>
            <person name="Gaudin M."/>
            <person name="Cossu M."/>
            <person name="Gorlas A."/>
            <person name="Slesarev A."/>
            <person name="Marguet E."/>
            <person name="Forterre P."/>
        </authorList>
    </citation>
    <scope>NUCLEOTIDE SEQUENCE [LARGE SCALE GENOMIC DNA]</scope>
    <source>
        <strain evidence="1 2">30-1</strain>
    </source>
</reference>
<dbReference type="HOGENOM" id="CLU_210078_0_0_2"/>
<accession>W8NTV0</accession>
<name>W8NTV0_9EURY</name>
<dbReference type="KEGG" id="tnu:BD01_1081"/>
<protein>
    <submittedName>
        <fullName evidence="1">Uncharacterized protein</fullName>
    </submittedName>
</protein>
<dbReference type="OrthoDB" id="91593at2157"/>
<gene>
    <name evidence="1" type="ORF">BD01_1081</name>
</gene>
<dbReference type="Proteomes" id="UP000019434">
    <property type="component" value="Chromosome"/>
</dbReference>
<dbReference type="GeneID" id="55648474"/>
<proteinExistence type="predicted"/>
<organism evidence="1 2">
    <name type="scientific">Thermococcus nautili</name>
    <dbReference type="NCBI Taxonomy" id="195522"/>
    <lineage>
        <taxon>Archaea</taxon>
        <taxon>Methanobacteriati</taxon>
        <taxon>Methanobacteriota</taxon>
        <taxon>Thermococci</taxon>
        <taxon>Thermococcales</taxon>
        <taxon>Thermococcaceae</taxon>
        <taxon>Thermococcus</taxon>
    </lineage>
</organism>
<dbReference type="RefSeq" id="WP_167728081.1">
    <property type="nucleotide sequence ID" value="NZ_CP007264.1"/>
</dbReference>
<dbReference type="eggNOG" id="arCOG08607">
    <property type="taxonomic scope" value="Archaea"/>
</dbReference>
<evidence type="ECO:0000313" key="2">
    <source>
        <dbReference type="Proteomes" id="UP000019434"/>
    </source>
</evidence>
<dbReference type="AlphaFoldDB" id="W8NTV0"/>
<evidence type="ECO:0000313" key="1">
    <source>
        <dbReference type="EMBL" id="AHL22698.1"/>
    </source>
</evidence>